<sequence length="242" mass="27254">MDKVRVSAVSYTNTLPFLNGIRQSAVLDQIELSLDNPSVCAQKVIDDKADLGIIPIAALLSLPQAHIITDYCIGTEGAVDSVFIFSHKPIEEIQTLYLDQQSRTSNGLARVLLKHHWKRQVKLVANIDEADAYVLIGDRTFGKKYEVPYVYDLGLTWKEFTGLPFAFAVWVSKKLLPEAFITSFNEALKLGVSHPEAVIPGLPEYKDFDYHHYLTSSLNYHLTAKKREAIERYLTLLKGLDT</sequence>
<keyword evidence="6" id="KW-1185">Reference proteome</keyword>
<dbReference type="HAMAP" id="MF_00995">
    <property type="entry name" value="MqnA"/>
    <property type="match status" value="1"/>
</dbReference>
<keyword evidence="3 4" id="KW-0456">Lyase</keyword>
<dbReference type="InterPro" id="IPR003773">
    <property type="entry name" value="Menaquinone_biosynth"/>
</dbReference>
<dbReference type="InterPro" id="IPR030868">
    <property type="entry name" value="MqnA"/>
</dbReference>
<dbReference type="Proteomes" id="UP001409291">
    <property type="component" value="Unassembled WGS sequence"/>
</dbReference>
<dbReference type="SUPFAM" id="SSF53850">
    <property type="entry name" value="Periplasmic binding protein-like II"/>
    <property type="match status" value="1"/>
</dbReference>
<dbReference type="RefSeq" id="WP_339424305.1">
    <property type="nucleotide sequence ID" value="NZ_JBDJNQ010000007.1"/>
</dbReference>
<name>A0ABV0BV44_9SPHI</name>
<dbReference type="Pfam" id="PF02621">
    <property type="entry name" value="VitK2_biosynth"/>
    <property type="match status" value="1"/>
</dbReference>
<dbReference type="Gene3D" id="3.40.190.10">
    <property type="entry name" value="Periplasmic binding protein-like II"/>
    <property type="match status" value="2"/>
</dbReference>
<organism evidence="5 6">
    <name type="scientific">Sphingobacterium kitahiroshimense</name>
    <dbReference type="NCBI Taxonomy" id="470446"/>
    <lineage>
        <taxon>Bacteria</taxon>
        <taxon>Pseudomonadati</taxon>
        <taxon>Bacteroidota</taxon>
        <taxon>Sphingobacteriia</taxon>
        <taxon>Sphingobacteriales</taxon>
        <taxon>Sphingobacteriaceae</taxon>
        <taxon>Sphingobacterium</taxon>
    </lineage>
</organism>
<evidence type="ECO:0000256" key="3">
    <source>
        <dbReference type="ARBA" id="ARBA00023239"/>
    </source>
</evidence>
<comment type="caution">
    <text evidence="5">The sequence shown here is derived from an EMBL/GenBank/DDBJ whole genome shotgun (WGS) entry which is preliminary data.</text>
</comment>
<comment type="pathway">
    <text evidence="1 4">Quinol/quinone metabolism; menaquinone biosynthesis.</text>
</comment>
<accession>A0ABV0BV44</accession>
<evidence type="ECO:0000256" key="4">
    <source>
        <dbReference type="HAMAP-Rule" id="MF_00995"/>
    </source>
</evidence>
<comment type="catalytic activity">
    <reaction evidence="4">
        <text>chorismate = 3-[(1-carboxyvinyl)-oxy]benzoate + H2O</text>
        <dbReference type="Rhea" id="RHEA:40051"/>
        <dbReference type="ChEBI" id="CHEBI:15377"/>
        <dbReference type="ChEBI" id="CHEBI:29748"/>
        <dbReference type="ChEBI" id="CHEBI:76981"/>
        <dbReference type="EC" id="4.2.1.151"/>
    </reaction>
</comment>
<comment type="function">
    <text evidence="4">Catalyzes the dehydration of chorismate into 3-[(1-carboxyvinyl)oxy]benzoate, a step in the biosynthesis of menaquinone (MK, vitamin K2).</text>
</comment>
<dbReference type="EMBL" id="JBDJNQ010000007">
    <property type="protein sequence ID" value="MEN5378650.1"/>
    <property type="molecule type" value="Genomic_DNA"/>
</dbReference>
<dbReference type="PANTHER" id="PTHR37690">
    <property type="entry name" value="CHORISMATE DEHYDRATASE"/>
    <property type="match status" value="1"/>
</dbReference>
<dbReference type="EC" id="4.2.1.151" evidence="4"/>
<keyword evidence="2 4" id="KW-0474">Menaquinone biosynthesis</keyword>
<proteinExistence type="inferred from homology"/>
<dbReference type="PANTHER" id="PTHR37690:SF1">
    <property type="entry name" value="CHORISMATE DEHYDRATASE"/>
    <property type="match status" value="1"/>
</dbReference>
<evidence type="ECO:0000313" key="6">
    <source>
        <dbReference type="Proteomes" id="UP001409291"/>
    </source>
</evidence>
<comment type="similarity">
    <text evidence="4">Belongs to the MqnA/MqnD family. MqnA subfamily.</text>
</comment>
<evidence type="ECO:0000256" key="1">
    <source>
        <dbReference type="ARBA" id="ARBA00004863"/>
    </source>
</evidence>
<evidence type="ECO:0000313" key="5">
    <source>
        <dbReference type="EMBL" id="MEN5378650.1"/>
    </source>
</evidence>
<evidence type="ECO:0000256" key="2">
    <source>
        <dbReference type="ARBA" id="ARBA00022428"/>
    </source>
</evidence>
<protein>
    <recommendedName>
        <fullName evidence="4">Chorismate dehydratase</fullName>
        <ecNumber evidence="4">4.2.1.151</ecNumber>
    </recommendedName>
    <alternativeName>
        <fullName evidence="4">Menaquinone biosynthetic enzyme MqnA</fullName>
    </alternativeName>
</protein>
<reference evidence="5 6" key="1">
    <citation type="submission" date="2024-04" db="EMBL/GenBank/DDBJ databases">
        <title>WGS of bacteria from Torrens River.</title>
        <authorList>
            <person name="Wyrsch E.R."/>
            <person name="Drigo B."/>
        </authorList>
    </citation>
    <scope>NUCLEOTIDE SEQUENCE [LARGE SCALE GENOMIC DNA]</scope>
    <source>
        <strain evidence="5 6">TWI391</strain>
    </source>
</reference>
<dbReference type="CDD" id="cd13634">
    <property type="entry name" value="PBP2_Sco4506"/>
    <property type="match status" value="1"/>
</dbReference>
<gene>
    <name evidence="4" type="primary">mqnA</name>
    <name evidence="5" type="ORF">ABE541_15410</name>
</gene>